<reference evidence="2" key="3">
    <citation type="submission" date="2021-06" db="EMBL/GenBank/DDBJ databases">
        <title>Genomic Description and Analysis of Intracellular Bacteria, Candidatus Berkiella cookevillensis and Candidatus Berkiella aquae.</title>
        <authorList>
            <person name="Kidane D.T."/>
            <person name="Mehari Y.T."/>
            <person name="Rice F.C."/>
            <person name="Arivett B.A."/>
            <person name="Farone A.L."/>
            <person name="Berk S.G."/>
            <person name="Farone M.B."/>
        </authorList>
    </citation>
    <scope>NUCLEOTIDE SEQUENCE</scope>
    <source>
        <strain evidence="2">CC99</strain>
    </source>
</reference>
<gene>
    <name evidence="2" type="ORF">CC99x_003430</name>
    <name evidence="1" type="ORF">CC99x_02298</name>
</gene>
<evidence type="ECO:0000313" key="3">
    <source>
        <dbReference type="Proteomes" id="UP000051494"/>
    </source>
</evidence>
<organism evidence="1">
    <name type="scientific">Candidatus Berkiella cookevillensis</name>
    <dbReference type="NCBI Taxonomy" id="437022"/>
    <lineage>
        <taxon>Bacteria</taxon>
        <taxon>Pseudomonadati</taxon>
        <taxon>Pseudomonadota</taxon>
        <taxon>Gammaproteobacteria</taxon>
        <taxon>Candidatus Berkiellales</taxon>
        <taxon>Candidatus Berkiellaceae</taxon>
        <taxon>Candidatus Berkiella</taxon>
    </lineage>
</organism>
<reference evidence="2" key="2">
    <citation type="journal article" date="2016" name="Genome Announc.">
        <title>Draft Genome Sequences of Two Novel Amoeba-Resistant Intranuclear Bacteria, 'Candidatus Berkiella cookevillensis' and 'Candidatus Berkiella aquae'.</title>
        <authorList>
            <person name="Mehari Y.T."/>
            <person name="Arivett B.A."/>
            <person name="Farone A.L."/>
            <person name="Gunderson J.H."/>
            <person name="Farone M.B."/>
        </authorList>
    </citation>
    <scope>NUCLEOTIDE SEQUENCE</scope>
    <source>
        <strain evidence="2">CC99</strain>
    </source>
</reference>
<reference evidence="1" key="1">
    <citation type="submission" date="2015-09" db="EMBL/GenBank/DDBJ databases">
        <title>Draft Genome Sequences of Two Novel Amoeba-resistant Intranuclear Bacteria, Candidatus Berkiella cookevillensis and Candidatus Berkiella aquae.</title>
        <authorList>
            <person name="Mehari Y.T."/>
            <person name="Arivett B.A."/>
            <person name="Farone A.L."/>
            <person name="Gunderson J.H."/>
            <person name="Farone M.B."/>
        </authorList>
    </citation>
    <scope>NUCLEOTIDE SEQUENCE [LARGE SCALE GENOMIC DNA]</scope>
    <source>
        <strain evidence="1">CC99</strain>
    </source>
</reference>
<evidence type="ECO:0000313" key="2">
    <source>
        <dbReference type="EMBL" id="MCS5707949.1"/>
    </source>
</evidence>
<dbReference type="Proteomes" id="UP000051494">
    <property type="component" value="Unassembled WGS sequence"/>
</dbReference>
<dbReference type="EMBL" id="LKHV02000001">
    <property type="protein sequence ID" value="MCS5707949.1"/>
    <property type="molecule type" value="Genomic_DNA"/>
</dbReference>
<protein>
    <submittedName>
        <fullName evidence="1">Uncharacterized protein</fullName>
    </submittedName>
</protein>
<evidence type="ECO:0000313" key="1">
    <source>
        <dbReference type="EMBL" id="KRG17553.1"/>
    </source>
</evidence>
<dbReference type="RefSeq" id="WP_057625393.1">
    <property type="nucleotide sequence ID" value="NZ_LKHV02000001.1"/>
</dbReference>
<name>A0A0Q9YM33_9GAMM</name>
<dbReference type="AlphaFoldDB" id="A0A0Q9YM33"/>
<dbReference type="STRING" id="437022.CC99x_02298"/>
<accession>A0A0Q9YM33</accession>
<comment type="caution">
    <text evidence="1">The sequence shown here is derived from an EMBL/GenBank/DDBJ whole genome shotgun (WGS) entry which is preliminary data.</text>
</comment>
<dbReference type="EMBL" id="LKHV01000015">
    <property type="protein sequence ID" value="KRG17553.1"/>
    <property type="molecule type" value="Genomic_DNA"/>
</dbReference>
<proteinExistence type="predicted"/>
<keyword evidence="3" id="KW-1185">Reference proteome</keyword>
<sequence length="66" mass="7417">MMKNKDTIKSISKKKCTLAKSLSKKILTNEEVQHVSGAAICKDCRTSYWATGSNGITKQQCDEFWC</sequence>